<dbReference type="EMBL" id="CP124543">
    <property type="protein sequence ID" value="WGV27554.1"/>
    <property type="molecule type" value="Genomic_DNA"/>
</dbReference>
<evidence type="ECO:0000256" key="1">
    <source>
        <dbReference type="SAM" id="MobiDB-lite"/>
    </source>
</evidence>
<evidence type="ECO:0000313" key="2">
    <source>
        <dbReference type="EMBL" id="WGV27554.1"/>
    </source>
</evidence>
<dbReference type="AlphaFoldDB" id="A0AAJ6PB46"/>
<feature type="region of interest" description="Disordered" evidence="1">
    <location>
        <begin position="1"/>
        <end position="21"/>
    </location>
</feature>
<reference evidence="2 3" key="1">
    <citation type="journal article" date="2023" name="Limnol Oceanogr Lett">
        <title>Environmental adaptations by the intertidal Antarctic cyanobacterium Halotia branconii CENA392 as revealed using long-read genome sequencing.</title>
        <authorList>
            <person name="Dextro R.B."/>
            <person name="Delbaje E."/>
            <person name="Freitas P.N.N."/>
            <person name="Geraldes V."/>
            <person name="Pinto E."/>
            <person name="Long P.F."/>
            <person name="Fiore M.F."/>
        </authorList>
    </citation>
    <scope>NUCLEOTIDE SEQUENCE [LARGE SCALE GENOMIC DNA]</scope>
    <source>
        <strain evidence="2 3">CENA392</strain>
    </source>
</reference>
<sequence length="49" mass="5240">MDQVTLDLSVKNPNKAEESTLREPQEILDEIAALDAESAEILAGIGGML</sequence>
<name>A0AAJ6PB46_9CYAN</name>
<dbReference type="RefSeq" id="WP_281484793.1">
    <property type="nucleotide sequence ID" value="NZ_CP124543.1"/>
</dbReference>
<dbReference type="KEGG" id="hbq:QI031_08730"/>
<gene>
    <name evidence="2" type="ORF">QI031_08730</name>
</gene>
<proteinExistence type="predicted"/>
<accession>A0AAJ6PB46</accession>
<evidence type="ECO:0000313" key="3">
    <source>
        <dbReference type="Proteomes" id="UP001223520"/>
    </source>
</evidence>
<keyword evidence="3" id="KW-1185">Reference proteome</keyword>
<dbReference type="Proteomes" id="UP001223520">
    <property type="component" value="Chromosome"/>
</dbReference>
<protein>
    <submittedName>
        <fullName evidence="2">Uncharacterized protein</fullName>
    </submittedName>
</protein>
<organism evidence="2 3">
    <name type="scientific">Halotia branconii CENA392</name>
    <dbReference type="NCBI Taxonomy" id="1539056"/>
    <lineage>
        <taxon>Bacteria</taxon>
        <taxon>Bacillati</taxon>
        <taxon>Cyanobacteriota</taxon>
        <taxon>Cyanophyceae</taxon>
        <taxon>Nostocales</taxon>
        <taxon>Nodulariaceae</taxon>
        <taxon>Halotia</taxon>
    </lineage>
</organism>